<dbReference type="InterPro" id="IPR011008">
    <property type="entry name" value="Dimeric_a/b-barrel"/>
</dbReference>
<evidence type="ECO:0000259" key="1">
    <source>
        <dbReference type="Pfam" id="PF03992"/>
    </source>
</evidence>
<reference evidence="2 3" key="1">
    <citation type="submission" date="2015-07" db="EMBL/GenBank/DDBJ databases">
        <authorList>
            <person name="Ju K.-S."/>
            <person name="Doroghazi J.R."/>
            <person name="Metcalf W.W."/>
        </authorList>
    </citation>
    <scope>NUCLEOTIDE SEQUENCE [LARGE SCALE GENOMIC DNA]</scope>
    <source>
        <strain evidence="2 3">NRRL B-3589</strain>
    </source>
</reference>
<accession>A0ABR5J330</accession>
<dbReference type="RefSeq" id="WP_048832183.1">
    <property type="nucleotide sequence ID" value="NZ_JBEZAH010000002.1"/>
</dbReference>
<dbReference type="SUPFAM" id="SSF54909">
    <property type="entry name" value="Dimeric alpha+beta barrel"/>
    <property type="match status" value="1"/>
</dbReference>
<dbReference type="Gene3D" id="3.30.70.100">
    <property type="match status" value="1"/>
</dbReference>
<sequence>MAVTLVNTLKVIGSIEDFERVTGDLTDYMRRRPGYVSHQMLRSLRDPNVFVELATWERAEDHRAAVQSDGFRSRVTGLAGVIEKPTPDLYEVIHEAVAA</sequence>
<dbReference type="InterPro" id="IPR007138">
    <property type="entry name" value="ABM_dom"/>
</dbReference>
<keyword evidence="3" id="KW-1185">Reference proteome</keyword>
<name>A0ABR5J330_9ACTN</name>
<dbReference type="Pfam" id="PF03992">
    <property type="entry name" value="ABM"/>
    <property type="match status" value="1"/>
</dbReference>
<gene>
    <name evidence="2" type="ORF">ADK38_23300</name>
</gene>
<dbReference type="EMBL" id="LGUT01002016">
    <property type="protein sequence ID" value="KOG87820.1"/>
    <property type="molecule type" value="Genomic_DNA"/>
</dbReference>
<proteinExistence type="predicted"/>
<organism evidence="2 3">
    <name type="scientific">Streptomyces varsoviensis</name>
    <dbReference type="NCBI Taxonomy" id="67373"/>
    <lineage>
        <taxon>Bacteria</taxon>
        <taxon>Bacillati</taxon>
        <taxon>Actinomycetota</taxon>
        <taxon>Actinomycetes</taxon>
        <taxon>Kitasatosporales</taxon>
        <taxon>Streptomycetaceae</taxon>
        <taxon>Streptomyces</taxon>
    </lineage>
</organism>
<protein>
    <recommendedName>
        <fullName evidence="1">ABM domain-containing protein</fullName>
    </recommendedName>
</protein>
<evidence type="ECO:0000313" key="3">
    <source>
        <dbReference type="Proteomes" id="UP000037020"/>
    </source>
</evidence>
<dbReference type="Proteomes" id="UP000037020">
    <property type="component" value="Unassembled WGS sequence"/>
</dbReference>
<comment type="caution">
    <text evidence="2">The sequence shown here is derived from an EMBL/GenBank/DDBJ whole genome shotgun (WGS) entry which is preliminary data.</text>
</comment>
<evidence type="ECO:0000313" key="2">
    <source>
        <dbReference type="EMBL" id="KOG87820.1"/>
    </source>
</evidence>
<feature type="domain" description="ABM" evidence="1">
    <location>
        <begin position="13"/>
        <end position="72"/>
    </location>
</feature>